<keyword evidence="7" id="KW-0067">ATP-binding</keyword>
<dbReference type="AlphaFoldDB" id="A0A0D6PER1"/>
<dbReference type="Gene3D" id="3.30.450.20">
    <property type="entry name" value="PAS domain"/>
    <property type="match status" value="1"/>
</dbReference>
<dbReference type="NCBIfam" id="TIGR00229">
    <property type="entry name" value="sensory_box"/>
    <property type="match status" value="1"/>
</dbReference>
<gene>
    <name evidence="9" type="ORF">Aam_031_012</name>
</gene>
<keyword evidence="10" id="KW-1185">Reference proteome</keyword>
<dbReference type="InterPro" id="IPR013767">
    <property type="entry name" value="PAS_fold"/>
</dbReference>
<evidence type="ECO:0000256" key="6">
    <source>
        <dbReference type="ARBA" id="ARBA00022777"/>
    </source>
</evidence>
<dbReference type="SMART" id="SM00091">
    <property type="entry name" value="PAS"/>
    <property type="match status" value="1"/>
</dbReference>
<dbReference type="GO" id="GO:0004673">
    <property type="term" value="F:protein histidine kinase activity"/>
    <property type="evidence" value="ECO:0007669"/>
    <property type="project" value="UniProtKB-EC"/>
</dbReference>
<dbReference type="Proteomes" id="UP000032668">
    <property type="component" value="Unassembled WGS sequence"/>
</dbReference>
<evidence type="ECO:0000259" key="8">
    <source>
        <dbReference type="PROSITE" id="PS50112"/>
    </source>
</evidence>
<evidence type="ECO:0000256" key="2">
    <source>
        <dbReference type="ARBA" id="ARBA00012438"/>
    </source>
</evidence>
<evidence type="ECO:0000256" key="1">
    <source>
        <dbReference type="ARBA" id="ARBA00000085"/>
    </source>
</evidence>
<protein>
    <recommendedName>
        <fullName evidence="2">histidine kinase</fullName>
        <ecNumber evidence="2">2.7.13.3</ecNumber>
    </recommendedName>
</protein>
<keyword evidence="5" id="KW-0547">Nucleotide-binding</keyword>
<dbReference type="OrthoDB" id="5287260at2"/>
<evidence type="ECO:0000313" key="10">
    <source>
        <dbReference type="Proteomes" id="UP000032668"/>
    </source>
</evidence>
<evidence type="ECO:0000256" key="5">
    <source>
        <dbReference type="ARBA" id="ARBA00022741"/>
    </source>
</evidence>
<dbReference type="PANTHER" id="PTHR41523">
    <property type="entry name" value="TWO-COMPONENT SYSTEM SENSOR PROTEIN"/>
    <property type="match status" value="1"/>
</dbReference>
<proteinExistence type="predicted"/>
<evidence type="ECO:0000256" key="3">
    <source>
        <dbReference type="ARBA" id="ARBA00022553"/>
    </source>
</evidence>
<name>A0A0D6PER1_9PROT</name>
<comment type="catalytic activity">
    <reaction evidence="1">
        <text>ATP + protein L-histidine = ADP + protein N-phospho-L-histidine.</text>
        <dbReference type="EC" id="2.7.13.3"/>
    </reaction>
</comment>
<dbReference type="GO" id="GO:0005524">
    <property type="term" value="F:ATP binding"/>
    <property type="evidence" value="ECO:0007669"/>
    <property type="project" value="UniProtKB-KW"/>
</dbReference>
<reference evidence="9 10" key="1">
    <citation type="submission" date="2012-11" db="EMBL/GenBank/DDBJ databases">
        <title>Whole genome sequence of Acidocella aminolytica 101 = DSM 11237.</title>
        <authorList>
            <person name="Azuma Y."/>
            <person name="Higashiura N."/>
            <person name="Hirakawa H."/>
            <person name="Matsushita K."/>
        </authorList>
    </citation>
    <scope>NUCLEOTIDE SEQUENCE [LARGE SCALE GENOMIC DNA]</scope>
    <source>
        <strain evidence="10">101 / DSM 11237</strain>
    </source>
</reference>
<sequence>MNEVGNPQNAEIPIRGSFHFAAIAESTDDAIVGKDLSGNVTAWNRGAQLMFGYSAEEMMGQSVTRLIPKQRLGEEAEILERIRSGETISHFLTERRRKDGTIIEVMLIISPRSATTGAIHH</sequence>
<keyword evidence="6 9" id="KW-0418">Kinase</keyword>
<evidence type="ECO:0000256" key="7">
    <source>
        <dbReference type="ARBA" id="ARBA00022840"/>
    </source>
</evidence>
<dbReference type="CDD" id="cd00130">
    <property type="entry name" value="PAS"/>
    <property type="match status" value="1"/>
</dbReference>
<dbReference type="Pfam" id="PF00989">
    <property type="entry name" value="PAS"/>
    <property type="match status" value="1"/>
</dbReference>
<dbReference type="STRING" id="1120923.SAMN02746095_02630"/>
<keyword evidence="3" id="KW-0597">Phosphoprotein</keyword>
<dbReference type="SUPFAM" id="SSF55785">
    <property type="entry name" value="PYP-like sensor domain (PAS domain)"/>
    <property type="match status" value="1"/>
</dbReference>
<comment type="caution">
    <text evidence="9">The sequence shown here is derived from an EMBL/GenBank/DDBJ whole genome shotgun (WGS) entry which is preliminary data.</text>
</comment>
<dbReference type="EC" id="2.7.13.3" evidence="2"/>
<dbReference type="PROSITE" id="PS50112">
    <property type="entry name" value="PAS"/>
    <property type="match status" value="1"/>
</dbReference>
<keyword evidence="4" id="KW-0808">Transferase</keyword>
<dbReference type="InterPro" id="IPR035965">
    <property type="entry name" value="PAS-like_dom_sf"/>
</dbReference>
<accession>A0A0D6PER1</accession>
<dbReference type="InterPro" id="IPR000014">
    <property type="entry name" value="PAS"/>
</dbReference>
<dbReference type="GO" id="GO:0006355">
    <property type="term" value="P:regulation of DNA-templated transcription"/>
    <property type="evidence" value="ECO:0007669"/>
    <property type="project" value="InterPro"/>
</dbReference>
<evidence type="ECO:0000313" key="9">
    <source>
        <dbReference type="EMBL" id="GAN79846.1"/>
    </source>
</evidence>
<dbReference type="PANTHER" id="PTHR41523:SF8">
    <property type="entry name" value="ETHYLENE RESPONSE SENSOR PROTEIN"/>
    <property type="match status" value="1"/>
</dbReference>
<dbReference type="EMBL" id="BANC01000031">
    <property type="protein sequence ID" value="GAN79846.1"/>
    <property type="molecule type" value="Genomic_DNA"/>
</dbReference>
<feature type="domain" description="PAS" evidence="8">
    <location>
        <begin position="16"/>
        <end position="86"/>
    </location>
</feature>
<evidence type="ECO:0000256" key="4">
    <source>
        <dbReference type="ARBA" id="ARBA00022679"/>
    </source>
</evidence>
<dbReference type="RefSeq" id="WP_048878279.1">
    <property type="nucleotide sequence ID" value="NZ_BANC01000031.1"/>
</dbReference>
<organism evidence="9 10">
    <name type="scientific">Acidocella aminolytica 101 = DSM 11237</name>
    <dbReference type="NCBI Taxonomy" id="1120923"/>
    <lineage>
        <taxon>Bacteria</taxon>
        <taxon>Pseudomonadati</taxon>
        <taxon>Pseudomonadota</taxon>
        <taxon>Alphaproteobacteria</taxon>
        <taxon>Acetobacterales</taxon>
        <taxon>Acidocellaceae</taxon>
        <taxon>Acidocella</taxon>
    </lineage>
</organism>